<organism evidence="1 2">
    <name type="scientific">Chaenocephalus aceratus</name>
    <name type="common">Blackfin icefish</name>
    <name type="synonym">Chaenichthys aceratus</name>
    <dbReference type="NCBI Taxonomy" id="36190"/>
    <lineage>
        <taxon>Eukaryota</taxon>
        <taxon>Metazoa</taxon>
        <taxon>Chordata</taxon>
        <taxon>Craniata</taxon>
        <taxon>Vertebrata</taxon>
        <taxon>Euteleostomi</taxon>
        <taxon>Actinopterygii</taxon>
        <taxon>Neopterygii</taxon>
        <taxon>Teleostei</taxon>
        <taxon>Neoteleostei</taxon>
        <taxon>Acanthomorphata</taxon>
        <taxon>Eupercaria</taxon>
        <taxon>Perciformes</taxon>
        <taxon>Notothenioidei</taxon>
        <taxon>Channichthyidae</taxon>
        <taxon>Chaenocephalus</taxon>
    </lineage>
</organism>
<name>A0ACB9WQG0_CHAAC</name>
<gene>
    <name evidence="1" type="ORF">KUCAC02_005560</name>
</gene>
<feature type="non-terminal residue" evidence="1">
    <location>
        <position position="1"/>
    </location>
</feature>
<protein>
    <submittedName>
        <fullName evidence="1">Uncharacterized protein</fullName>
    </submittedName>
</protein>
<dbReference type="Proteomes" id="UP001057452">
    <property type="component" value="Chromosome 13"/>
</dbReference>
<comment type="caution">
    <text evidence="1">The sequence shown here is derived from an EMBL/GenBank/DDBJ whole genome shotgun (WGS) entry which is preliminary data.</text>
</comment>
<accession>A0ACB9WQG0</accession>
<proteinExistence type="predicted"/>
<evidence type="ECO:0000313" key="1">
    <source>
        <dbReference type="EMBL" id="KAI4815414.1"/>
    </source>
</evidence>
<dbReference type="EMBL" id="CM043797">
    <property type="protein sequence ID" value="KAI4815414.1"/>
    <property type="molecule type" value="Genomic_DNA"/>
</dbReference>
<reference evidence="1" key="1">
    <citation type="submission" date="2022-05" db="EMBL/GenBank/DDBJ databases">
        <title>Chromosome-level genome of Chaenocephalus aceratus.</title>
        <authorList>
            <person name="Park H."/>
        </authorList>
    </citation>
    <scope>NUCLEOTIDE SEQUENCE</scope>
    <source>
        <strain evidence="1">KU_202001</strain>
    </source>
</reference>
<keyword evidence="2" id="KW-1185">Reference proteome</keyword>
<feature type="non-terminal residue" evidence="1">
    <location>
        <position position="104"/>
    </location>
</feature>
<evidence type="ECO:0000313" key="2">
    <source>
        <dbReference type="Proteomes" id="UP001057452"/>
    </source>
</evidence>
<sequence>LFGGGHGRGRVREECRVGPGGWGQEGNGEGRARAGTKGTAAADEGPRRTEGASAGQDGEQKQDSLEACGKALDTKSNVLQRELRVVLTRSMLFHSAPLHPVCLH</sequence>